<dbReference type="InterPro" id="IPR004447">
    <property type="entry name" value="Peptidase_S41A"/>
</dbReference>
<dbReference type="CDD" id="cd06782">
    <property type="entry name" value="cpPDZ_CPP-like"/>
    <property type="match status" value="1"/>
</dbReference>
<evidence type="ECO:0000313" key="9">
    <source>
        <dbReference type="EMBL" id="OHX65372.1"/>
    </source>
</evidence>
<dbReference type="GO" id="GO:0007165">
    <property type="term" value="P:signal transduction"/>
    <property type="evidence" value="ECO:0007669"/>
    <property type="project" value="TreeGrafter"/>
</dbReference>
<dbReference type="STRING" id="915059.NH26_02900"/>
<dbReference type="InterPro" id="IPR005151">
    <property type="entry name" value="Tail-specific_protease"/>
</dbReference>
<sequence>MSKRKKALFLPVLLVGLGLFGFSILARIDAPENSNKNIIKRSLIFTALERIHYNSIEIDDTFSKNAFQQYLKILDPNKRYFLNSDIKKFAKSEDKLDDEVINSGETDLYELSVKVFDERREEVKKITEEILAKPFDFNKKETIQFDADEMKFPKNEKERYTRWRKTLKYAALLRMNSKLKAEESKKKDAEEKGEEYKATSYDEIEADVREKVLSNYRDVFDYMEKQDEEDHYANYLNSMISIYGPHTEYFAPEKKEQFDTEISGHFEGIGARLQQTGGEVKVVNIITGSASWKQGDLEANDIILKVAQAEEEPVDISSMSLKNAIKLIKGPKGTEVRLTVRKPDGRITVVPIIRDVVVIEESYAKSAIIVDENSGKKIGLIDLPSFYVDFNDRNGRNCGNDIKQEIIKLKNQNVDGIVFDLRNNGGGSLGDAVQIVGHFVGKSPVVQVKSKGAGQKTLKPEDNNILYDGPLVVMINRMSASASEIVSAALQDHGRAVILGSRSFGKGTVQRFIDLDRMTRSEDLKPLGSLKLTIQKFYRINGEATQVDGVTPDLLLPDTYGYLKVGEEDLPFVLPHDSIEKAKYNMWAEQLPIADLKAKSEVRVEKDKVFQIIEANAKRLKRQEEKKFFTLNLEEFKAEQKKLDEESKKLREAESVHEEFDVKVMKDHYPSSKPDSVIQKSESKWAEIIQKDAYIKEATMIISDMMIQ</sequence>
<dbReference type="CDD" id="cd07560">
    <property type="entry name" value="Peptidase_S41_CPP"/>
    <property type="match status" value="1"/>
</dbReference>
<dbReference type="Pfam" id="PF00595">
    <property type="entry name" value="PDZ"/>
    <property type="match status" value="1"/>
</dbReference>
<dbReference type="InterPro" id="IPR029045">
    <property type="entry name" value="ClpP/crotonase-like_dom_sf"/>
</dbReference>
<dbReference type="RefSeq" id="WP_071397062.1">
    <property type="nucleotide sequence ID" value="NZ_JRYR02000001.1"/>
</dbReference>
<dbReference type="InterPro" id="IPR036034">
    <property type="entry name" value="PDZ_sf"/>
</dbReference>
<dbReference type="InterPro" id="IPR040573">
    <property type="entry name" value="TSP_N"/>
</dbReference>
<dbReference type="Proteomes" id="UP000179797">
    <property type="component" value="Unassembled WGS sequence"/>
</dbReference>
<dbReference type="SUPFAM" id="SSF52096">
    <property type="entry name" value="ClpP/crotonase"/>
    <property type="match status" value="1"/>
</dbReference>
<name>A0A1S1YWH9_FLAPC</name>
<dbReference type="GO" id="GO:0030288">
    <property type="term" value="C:outer membrane-bounded periplasmic space"/>
    <property type="evidence" value="ECO:0007669"/>
    <property type="project" value="TreeGrafter"/>
</dbReference>
<dbReference type="SMART" id="SM00245">
    <property type="entry name" value="TSPc"/>
    <property type="match status" value="1"/>
</dbReference>
<reference evidence="9 10" key="1">
    <citation type="journal article" date="2012" name="Int. J. Syst. Evol. Microbiol.">
        <title>Flammeovirga pacifica sp. nov., isolated from deep-sea sediment.</title>
        <authorList>
            <person name="Xu H."/>
            <person name="Fu Y."/>
            <person name="Yang N."/>
            <person name="Ding Z."/>
            <person name="Lai Q."/>
            <person name="Zeng R."/>
        </authorList>
    </citation>
    <scope>NUCLEOTIDE SEQUENCE [LARGE SCALE GENOMIC DNA]</scope>
    <source>
        <strain evidence="10">DSM 24597 / LMG 26175 / WPAGA1</strain>
    </source>
</reference>
<dbReference type="NCBIfam" id="TIGR00225">
    <property type="entry name" value="prc"/>
    <property type="match status" value="1"/>
</dbReference>
<dbReference type="AlphaFoldDB" id="A0A1S1YWH9"/>
<organism evidence="9 10">
    <name type="scientific">Flammeovirga pacifica</name>
    <dbReference type="NCBI Taxonomy" id="915059"/>
    <lineage>
        <taxon>Bacteria</taxon>
        <taxon>Pseudomonadati</taxon>
        <taxon>Bacteroidota</taxon>
        <taxon>Cytophagia</taxon>
        <taxon>Cytophagales</taxon>
        <taxon>Flammeovirgaceae</taxon>
        <taxon>Flammeovirga</taxon>
    </lineage>
</organism>
<dbReference type="Pfam" id="PF11818">
    <property type="entry name" value="DUF3340"/>
    <property type="match status" value="1"/>
</dbReference>
<dbReference type="Gene3D" id="3.30.750.44">
    <property type="match status" value="1"/>
</dbReference>
<evidence type="ECO:0000259" key="7">
    <source>
        <dbReference type="SMART" id="SM00228"/>
    </source>
</evidence>
<keyword evidence="2 5" id="KW-0645">Protease</keyword>
<proteinExistence type="inferred from homology"/>
<dbReference type="Pfam" id="PF03572">
    <property type="entry name" value="Peptidase_S41"/>
    <property type="match status" value="1"/>
</dbReference>
<keyword evidence="6" id="KW-0175">Coiled coil</keyword>
<comment type="caution">
    <text evidence="9">The sequence shown here is derived from an EMBL/GenBank/DDBJ whole genome shotgun (WGS) entry which is preliminary data.</text>
</comment>
<dbReference type="PANTHER" id="PTHR32060:SF22">
    <property type="entry name" value="CARBOXYL-TERMINAL-PROCESSING PEPTIDASE 3, CHLOROPLASTIC"/>
    <property type="match status" value="1"/>
</dbReference>
<dbReference type="InterPro" id="IPR001478">
    <property type="entry name" value="PDZ"/>
</dbReference>
<comment type="similarity">
    <text evidence="1 5">Belongs to the peptidase S41A family.</text>
</comment>
<evidence type="ECO:0000259" key="8">
    <source>
        <dbReference type="SMART" id="SM00245"/>
    </source>
</evidence>
<dbReference type="PANTHER" id="PTHR32060">
    <property type="entry name" value="TAIL-SPECIFIC PROTEASE"/>
    <property type="match status" value="1"/>
</dbReference>
<evidence type="ECO:0008006" key="11">
    <source>
        <dbReference type="Google" id="ProtNLM"/>
    </source>
</evidence>
<accession>A0A1S1YWH9</accession>
<evidence type="ECO:0000256" key="5">
    <source>
        <dbReference type="RuleBase" id="RU004404"/>
    </source>
</evidence>
<keyword evidence="10" id="KW-1185">Reference proteome</keyword>
<feature type="coiled-coil region" evidence="6">
    <location>
        <begin position="626"/>
        <end position="663"/>
    </location>
</feature>
<dbReference type="SMART" id="SM00228">
    <property type="entry name" value="PDZ"/>
    <property type="match status" value="1"/>
</dbReference>
<dbReference type="Gene3D" id="2.30.42.10">
    <property type="match status" value="1"/>
</dbReference>
<dbReference type="Gene3D" id="3.90.226.10">
    <property type="entry name" value="2-enoyl-CoA Hydratase, Chain A, domain 1"/>
    <property type="match status" value="1"/>
</dbReference>
<gene>
    <name evidence="9" type="ORF">NH26_02900</name>
</gene>
<evidence type="ECO:0000256" key="4">
    <source>
        <dbReference type="ARBA" id="ARBA00022825"/>
    </source>
</evidence>
<evidence type="ECO:0000256" key="3">
    <source>
        <dbReference type="ARBA" id="ARBA00022801"/>
    </source>
</evidence>
<dbReference type="GO" id="GO:0008236">
    <property type="term" value="F:serine-type peptidase activity"/>
    <property type="evidence" value="ECO:0007669"/>
    <property type="project" value="UniProtKB-KW"/>
</dbReference>
<evidence type="ECO:0000313" key="10">
    <source>
        <dbReference type="Proteomes" id="UP000179797"/>
    </source>
</evidence>
<dbReference type="OrthoDB" id="9812068at2"/>
<feature type="domain" description="PDZ" evidence="7">
    <location>
        <begin position="267"/>
        <end position="344"/>
    </location>
</feature>
<evidence type="ECO:0000256" key="6">
    <source>
        <dbReference type="SAM" id="Coils"/>
    </source>
</evidence>
<dbReference type="EMBL" id="JRYR02000001">
    <property type="protein sequence ID" value="OHX65372.1"/>
    <property type="molecule type" value="Genomic_DNA"/>
</dbReference>
<feature type="coiled-coil region" evidence="6">
    <location>
        <begin position="172"/>
        <end position="199"/>
    </location>
</feature>
<dbReference type="GO" id="GO:0006508">
    <property type="term" value="P:proteolysis"/>
    <property type="evidence" value="ECO:0007669"/>
    <property type="project" value="UniProtKB-KW"/>
</dbReference>
<evidence type="ECO:0000256" key="2">
    <source>
        <dbReference type="ARBA" id="ARBA00022670"/>
    </source>
</evidence>
<feature type="domain" description="Tail specific protease" evidence="8">
    <location>
        <begin position="345"/>
        <end position="557"/>
    </location>
</feature>
<dbReference type="InterPro" id="IPR020992">
    <property type="entry name" value="Tail_Prtase_C"/>
</dbReference>
<protein>
    <recommendedName>
        <fullName evidence="11">Tail-specific protease</fullName>
    </recommendedName>
</protein>
<evidence type="ECO:0000256" key="1">
    <source>
        <dbReference type="ARBA" id="ARBA00009179"/>
    </source>
</evidence>
<keyword evidence="4 5" id="KW-0720">Serine protease</keyword>
<keyword evidence="3 5" id="KW-0378">Hydrolase</keyword>
<dbReference type="Pfam" id="PF17804">
    <property type="entry name" value="TSP_NTD"/>
    <property type="match status" value="1"/>
</dbReference>
<dbReference type="SUPFAM" id="SSF50156">
    <property type="entry name" value="PDZ domain-like"/>
    <property type="match status" value="1"/>
</dbReference>
<dbReference type="GO" id="GO:0004175">
    <property type="term" value="F:endopeptidase activity"/>
    <property type="evidence" value="ECO:0007669"/>
    <property type="project" value="TreeGrafter"/>
</dbReference>